<keyword evidence="3" id="KW-0804">Transcription</keyword>
<sequence>MITFTRGKLSKMSGVHIETIRFYENEGVLPEPKRAHNGYRLYDKKYVLMLSFITEARKLDFSLKEIREMITSLFEKQSKTEAEQLLEQKVEDIQHSIQELKKRKAAIQLLMKQTLANIS</sequence>
<reference evidence="6 7" key="1">
    <citation type="submission" date="2012-09" db="EMBL/GenBank/DDBJ databases">
        <title>Genome Sequence of Bacillus sp. DW5-4.</title>
        <authorList>
            <person name="Lai Q."/>
            <person name="Liu Y."/>
            <person name="Shao Z."/>
        </authorList>
    </citation>
    <scope>NUCLEOTIDE SEQUENCE [LARGE SCALE GENOMIC DNA]</scope>
    <source>
        <strain evidence="6 7">DW5-4</strain>
    </source>
</reference>
<evidence type="ECO:0000256" key="4">
    <source>
        <dbReference type="SAM" id="Coils"/>
    </source>
</evidence>
<dbReference type="SUPFAM" id="SSF46955">
    <property type="entry name" value="Putative DNA-binding domain"/>
    <property type="match status" value="1"/>
</dbReference>
<organism evidence="6 7">
    <name type="scientific">Bacillus zhangzhouensis</name>
    <dbReference type="NCBI Taxonomy" id="1178540"/>
    <lineage>
        <taxon>Bacteria</taxon>
        <taxon>Bacillati</taxon>
        <taxon>Bacillota</taxon>
        <taxon>Bacilli</taxon>
        <taxon>Bacillales</taxon>
        <taxon>Bacillaceae</taxon>
        <taxon>Bacillus</taxon>
    </lineage>
</organism>
<keyword evidence="2" id="KW-0238">DNA-binding</keyword>
<evidence type="ECO:0000313" key="7">
    <source>
        <dbReference type="Proteomes" id="UP000028091"/>
    </source>
</evidence>
<dbReference type="PANTHER" id="PTHR30204:SF94">
    <property type="entry name" value="HEAVY METAL-DEPENDENT TRANSCRIPTIONAL REGULATOR HI_0293-RELATED"/>
    <property type="match status" value="1"/>
</dbReference>
<evidence type="ECO:0000256" key="3">
    <source>
        <dbReference type="ARBA" id="ARBA00023163"/>
    </source>
</evidence>
<dbReference type="SMART" id="SM00422">
    <property type="entry name" value="HTH_MERR"/>
    <property type="match status" value="1"/>
</dbReference>
<dbReference type="RefSeq" id="WP_034323407.1">
    <property type="nucleotide sequence ID" value="NZ_JOTP01000018.1"/>
</dbReference>
<evidence type="ECO:0000313" key="6">
    <source>
        <dbReference type="EMBL" id="KEP25700.1"/>
    </source>
</evidence>
<gene>
    <name evidence="6" type="ORF">BA70_06355</name>
</gene>
<keyword evidence="4" id="KW-0175">Coiled coil</keyword>
<dbReference type="Pfam" id="PF13411">
    <property type="entry name" value="MerR_1"/>
    <property type="match status" value="1"/>
</dbReference>
<feature type="domain" description="HTH merR-type" evidence="5">
    <location>
        <begin position="7"/>
        <end position="29"/>
    </location>
</feature>
<dbReference type="EMBL" id="JOTP01000018">
    <property type="protein sequence ID" value="KEP25700.1"/>
    <property type="molecule type" value="Genomic_DNA"/>
</dbReference>
<accession>A0A081L8X4</accession>
<dbReference type="AlphaFoldDB" id="A0A081L8X4"/>
<dbReference type="InterPro" id="IPR047057">
    <property type="entry name" value="MerR_fam"/>
</dbReference>
<name>A0A081L8X4_9BACI</name>
<feature type="coiled-coil region" evidence="4">
    <location>
        <begin position="83"/>
        <end position="117"/>
    </location>
</feature>
<keyword evidence="1" id="KW-0805">Transcription regulation</keyword>
<dbReference type="Proteomes" id="UP000028091">
    <property type="component" value="Unassembled WGS sequence"/>
</dbReference>
<dbReference type="GO" id="GO:0003700">
    <property type="term" value="F:DNA-binding transcription factor activity"/>
    <property type="evidence" value="ECO:0007669"/>
    <property type="project" value="InterPro"/>
</dbReference>
<evidence type="ECO:0000259" key="5">
    <source>
        <dbReference type="PROSITE" id="PS00552"/>
    </source>
</evidence>
<dbReference type="eggNOG" id="COG0789">
    <property type="taxonomic scope" value="Bacteria"/>
</dbReference>
<dbReference type="InterPro" id="IPR000551">
    <property type="entry name" value="MerR-type_HTH_dom"/>
</dbReference>
<dbReference type="OrthoDB" id="9791488at2"/>
<dbReference type="GO" id="GO:0003677">
    <property type="term" value="F:DNA binding"/>
    <property type="evidence" value="ECO:0007669"/>
    <property type="project" value="UniProtKB-KW"/>
</dbReference>
<comment type="caution">
    <text evidence="6">The sequence shown here is derived from an EMBL/GenBank/DDBJ whole genome shotgun (WGS) entry which is preliminary data.</text>
</comment>
<dbReference type="Gene3D" id="1.10.1660.10">
    <property type="match status" value="1"/>
</dbReference>
<evidence type="ECO:0000256" key="1">
    <source>
        <dbReference type="ARBA" id="ARBA00023015"/>
    </source>
</evidence>
<protein>
    <submittedName>
        <fullName evidence="6">Transcriptional regulator</fullName>
    </submittedName>
</protein>
<keyword evidence="7" id="KW-1185">Reference proteome</keyword>
<proteinExistence type="predicted"/>
<dbReference type="PANTHER" id="PTHR30204">
    <property type="entry name" value="REDOX-CYCLING DRUG-SENSING TRANSCRIPTIONAL ACTIVATOR SOXR"/>
    <property type="match status" value="1"/>
</dbReference>
<dbReference type="InterPro" id="IPR009061">
    <property type="entry name" value="DNA-bd_dom_put_sf"/>
</dbReference>
<dbReference type="PROSITE" id="PS00552">
    <property type="entry name" value="HTH_MERR_1"/>
    <property type="match status" value="1"/>
</dbReference>
<evidence type="ECO:0000256" key="2">
    <source>
        <dbReference type="ARBA" id="ARBA00023125"/>
    </source>
</evidence>
<dbReference type="PRINTS" id="PR00040">
    <property type="entry name" value="HTHMERR"/>
</dbReference>